<feature type="non-terminal residue" evidence="1">
    <location>
        <position position="274"/>
    </location>
</feature>
<dbReference type="RefSeq" id="XP_002784504.1">
    <property type="nucleotide sequence ID" value="XM_002784458.1"/>
</dbReference>
<evidence type="ECO:0000313" key="1">
    <source>
        <dbReference type="EMBL" id="EER16300.1"/>
    </source>
</evidence>
<organism evidence="2">
    <name type="scientific">Perkinsus marinus (strain ATCC 50983 / TXsc)</name>
    <dbReference type="NCBI Taxonomy" id="423536"/>
    <lineage>
        <taxon>Eukaryota</taxon>
        <taxon>Sar</taxon>
        <taxon>Alveolata</taxon>
        <taxon>Perkinsozoa</taxon>
        <taxon>Perkinsea</taxon>
        <taxon>Perkinsida</taxon>
        <taxon>Perkinsidae</taxon>
        <taxon>Perkinsus</taxon>
    </lineage>
</organism>
<dbReference type="EMBL" id="GG673043">
    <property type="protein sequence ID" value="EER16300.1"/>
    <property type="molecule type" value="Genomic_DNA"/>
</dbReference>
<protein>
    <submittedName>
        <fullName evidence="1">Uncharacterized protein</fullName>
    </submittedName>
</protein>
<dbReference type="AlphaFoldDB" id="C5KGU3"/>
<evidence type="ECO:0000313" key="2">
    <source>
        <dbReference type="Proteomes" id="UP000007800"/>
    </source>
</evidence>
<proteinExistence type="predicted"/>
<gene>
    <name evidence="1" type="ORF">Pmar_PMAR022055</name>
</gene>
<dbReference type="GeneID" id="9061525"/>
<reference evidence="1 2" key="1">
    <citation type="submission" date="2008-07" db="EMBL/GenBank/DDBJ databases">
        <authorList>
            <person name="El-Sayed N."/>
            <person name="Caler E."/>
            <person name="Inman J."/>
            <person name="Amedeo P."/>
            <person name="Hass B."/>
            <person name="Wortman J."/>
        </authorList>
    </citation>
    <scope>NUCLEOTIDE SEQUENCE [LARGE SCALE GENOMIC DNA]</scope>
    <source>
        <strain evidence="2">ATCC 50983 / TXsc</strain>
    </source>
</reference>
<name>C5KGU3_PERM5</name>
<dbReference type="Proteomes" id="UP000007800">
    <property type="component" value="Unassembled WGS sequence"/>
</dbReference>
<dbReference type="InParanoid" id="C5KGU3"/>
<accession>C5KGU3</accession>
<keyword evidence="2" id="KW-1185">Reference proteome</keyword>
<sequence>MAYAERWASYLDRTDRRLKSRRISIHIPSAYIRFTESFYCHRVKEPVHSVEASNNGGTQFGVTAYCGLIGYDLREPDLGKWDLKLTVVFKDENKAVTMAKWWGGYWGIPGRDCKHLEIGGKGVAGDNIIASLEIDPFFKPAKIVGSTITTPDGKDYLCDGVQDIISYIRKDYAISLSCGGKPSTLHCESRSGSSQFAMQFGMLREVKIAMHEELLGKCPDVWGDGVTGGSYGAAEAMLLIKDGIKGVADRWVQTSTGKSTSCEAVEPHMMWVNG</sequence>